<dbReference type="AlphaFoldDB" id="A0A927K9X8"/>
<reference evidence="1" key="1">
    <citation type="submission" date="2020-09" db="EMBL/GenBank/DDBJ databases">
        <title>Nocardioides sp. strain MJB4 16S ribosomal RNA gene Genome sequencing and assembly.</title>
        <authorList>
            <person name="Kim I."/>
        </authorList>
    </citation>
    <scope>NUCLEOTIDE SEQUENCE</scope>
    <source>
        <strain evidence="1">MJB4</strain>
    </source>
</reference>
<accession>A0A927K9X8</accession>
<sequence length="69" mass="7409">MASTYTPLIRNLDVLHAAYIDAVNAAAEAGDLTRALELAEAYDTDATLMVAEHEGKTHMLPLRRRGAAA</sequence>
<dbReference type="Proteomes" id="UP000616839">
    <property type="component" value="Unassembled WGS sequence"/>
</dbReference>
<evidence type="ECO:0000313" key="1">
    <source>
        <dbReference type="EMBL" id="MBD8870340.1"/>
    </source>
</evidence>
<organism evidence="1 2">
    <name type="scientific">Nocardioides donggukensis</name>
    <dbReference type="NCBI Taxonomy" id="2774019"/>
    <lineage>
        <taxon>Bacteria</taxon>
        <taxon>Bacillati</taxon>
        <taxon>Actinomycetota</taxon>
        <taxon>Actinomycetes</taxon>
        <taxon>Propionibacteriales</taxon>
        <taxon>Nocardioidaceae</taxon>
        <taxon>Nocardioides</taxon>
    </lineage>
</organism>
<proteinExistence type="predicted"/>
<keyword evidence="2" id="KW-1185">Reference proteome</keyword>
<name>A0A927K9X8_9ACTN</name>
<gene>
    <name evidence="1" type="ORF">IE331_11955</name>
</gene>
<comment type="caution">
    <text evidence="1">The sequence shown here is derived from an EMBL/GenBank/DDBJ whole genome shotgun (WGS) entry which is preliminary data.</text>
</comment>
<evidence type="ECO:0000313" key="2">
    <source>
        <dbReference type="Proteomes" id="UP000616839"/>
    </source>
</evidence>
<dbReference type="RefSeq" id="WP_192143653.1">
    <property type="nucleotide sequence ID" value="NZ_JACYXZ010000003.1"/>
</dbReference>
<dbReference type="EMBL" id="JACYXZ010000003">
    <property type="protein sequence ID" value="MBD8870340.1"/>
    <property type="molecule type" value="Genomic_DNA"/>
</dbReference>
<protein>
    <submittedName>
        <fullName evidence="1">Uncharacterized protein</fullName>
    </submittedName>
</protein>